<accession>A0A545T930</accession>
<dbReference type="Gene3D" id="3.20.20.450">
    <property type="entry name" value="EAL domain"/>
    <property type="match status" value="1"/>
</dbReference>
<dbReference type="SUPFAM" id="SSF55073">
    <property type="entry name" value="Nucleotide cyclase"/>
    <property type="match status" value="1"/>
</dbReference>
<dbReference type="InterPro" id="IPR035919">
    <property type="entry name" value="EAL_sf"/>
</dbReference>
<evidence type="ECO:0000313" key="5">
    <source>
        <dbReference type="EMBL" id="TQV73721.1"/>
    </source>
</evidence>
<dbReference type="CDD" id="cd01949">
    <property type="entry name" value="GGDEF"/>
    <property type="match status" value="1"/>
</dbReference>
<feature type="domain" description="GGDEF" evidence="4">
    <location>
        <begin position="235"/>
        <end position="368"/>
    </location>
</feature>
<dbReference type="InterPro" id="IPR000160">
    <property type="entry name" value="GGDEF_dom"/>
</dbReference>
<dbReference type="SUPFAM" id="SSF55785">
    <property type="entry name" value="PYP-like sensor domain (PAS domain)"/>
    <property type="match status" value="1"/>
</dbReference>
<dbReference type="InterPro" id="IPR043128">
    <property type="entry name" value="Rev_trsase/Diguanyl_cyclase"/>
</dbReference>
<dbReference type="SMART" id="SM00052">
    <property type="entry name" value="EAL"/>
    <property type="match status" value="1"/>
</dbReference>
<comment type="cofactor">
    <cofactor evidence="1">
        <name>Mg(2+)</name>
        <dbReference type="ChEBI" id="CHEBI:18420"/>
    </cofactor>
</comment>
<dbReference type="NCBIfam" id="TIGR00254">
    <property type="entry name" value="GGDEF"/>
    <property type="match status" value="1"/>
</dbReference>
<evidence type="ECO:0000256" key="2">
    <source>
        <dbReference type="SAM" id="Coils"/>
    </source>
</evidence>
<dbReference type="InterPro" id="IPR001633">
    <property type="entry name" value="EAL_dom"/>
</dbReference>
<organism evidence="5 6">
    <name type="scientific">Aliikangiella marina</name>
    <dbReference type="NCBI Taxonomy" id="1712262"/>
    <lineage>
        <taxon>Bacteria</taxon>
        <taxon>Pseudomonadati</taxon>
        <taxon>Pseudomonadota</taxon>
        <taxon>Gammaproteobacteria</taxon>
        <taxon>Oceanospirillales</taxon>
        <taxon>Pleioneaceae</taxon>
        <taxon>Aliikangiella</taxon>
    </lineage>
</organism>
<keyword evidence="2" id="KW-0175">Coiled coil</keyword>
<sequence>MHKLLLRQLKRNYPVKEIPADLQPLVNAISDAYKDYDYEQQLLERSLELVSEELNLRNLELKQKFQQLEETHQQLAESAAVLDGIFDATGEAIFAFDRKGRLVRYNQTAREILKLKESGGEYSKGHIAYMFRKILADPSKFLHELRRLKSFPKNNLFGVIEFSNDRLFEYHSTPQFSGEELVGRVWCFRNVTQIKENEALVQYQAFHDSLTGLPNRVLLLDRINHSIALSERKNEMIALLFIDLDHFKKVNDTEGHQVGDELLKEVAQRIRDCLREHDTLARFGGDEFVVLLDSVKSSRIAAKTSRRIIDSVSQPYEIMDKHFHISASIGVSMYPRDDTEPQELIRKADMAMYHAKEQGRSNYEFFDSPLERLAHFQLELENKLRQAIANQELTVFYQPQVETQGQTIKRMEALLRWFPVTGSAISPADFVPVAERAGLISDVGLMVLEKVCETIVKWRQLGAGDFCISVNLSAQQIAEGNLVEHIERLLSQYNISGQYLEVEITESILMENLENVTAVLNQIRELGITVAIDDFGTGYSSLKYLQKLPIDILKIDRSFINNVLEDKNKQSIVNAIVLLGHGLKLQLVAEGAEDKPTVDFLTELGCEFIQGFYFYKPMPAQEIERILFKPE</sequence>
<feature type="domain" description="EAL" evidence="3">
    <location>
        <begin position="377"/>
        <end position="631"/>
    </location>
</feature>
<feature type="coiled-coil region" evidence="2">
    <location>
        <begin position="51"/>
        <end position="78"/>
    </location>
</feature>
<dbReference type="GO" id="GO:0003824">
    <property type="term" value="F:catalytic activity"/>
    <property type="evidence" value="ECO:0007669"/>
    <property type="project" value="UniProtKB-ARBA"/>
</dbReference>
<comment type="caution">
    <text evidence="5">The sequence shown here is derived from an EMBL/GenBank/DDBJ whole genome shotgun (WGS) entry which is preliminary data.</text>
</comment>
<dbReference type="FunFam" id="3.30.70.270:FF:000001">
    <property type="entry name" value="Diguanylate cyclase domain protein"/>
    <property type="match status" value="1"/>
</dbReference>
<gene>
    <name evidence="5" type="ORF">FLL45_12690</name>
</gene>
<name>A0A545T930_9GAMM</name>
<dbReference type="SUPFAM" id="SSF141868">
    <property type="entry name" value="EAL domain-like"/>
    <property type="match status" value="1"/>
</dbReference>
<dbReference type="CDD" id="cd01948">
    <property type="entry name" value="EAL"/>
    <property type="match status" value="1"/>
</dbReference>
<dbReference type="InterPro" id="IPR035965">
    <property type="entry name" value="PAS-like_dom_sf"/>
</dbReference>
<dbReference type="PANTHER" id="PTHR44757">
    <property type="entry name" value="DIGUANYLATE CYCLASE DGCP"/>
    <property type="match status" value="1"/>
</dbReference>
<dbReference type="PROSITE" id="PS50887">
    <property type="entry name" value="GGDEF"/>
    <property type="match status" value="1"/>
</dbReference>
<dbReference type="Pfam" id="PF00563">
    <property type="entry name" value="EAL"/>
    <property type="match status" value="1"/>
</dbReference>
<keyword evidence="6" id="KW-1185">Reference proteome</keyword>
<dbReference type="PROSITE" id="PS50883">
    <property type="entry name" value="EAL"/>
    <property type="match status" value="1"/>
</dbReference>
<evidence type="ECO:0000313" key="6">
    <source>
        <dbReference type="Proteomes" id="UP000317839"/>
    </source>
</evidence>
<dbReference type="SMART" id="SM00267">
    <property type="entry name" value="GGDEF"/>
    <property type="match status" value="1"/>
</dbReference>
<dbReference type="Proteomes" id="UP000317839">
    <property type="component" value="Unassembled WGS sequence"/>
</dbReference>
<dbReference type="PANTHER" id="PTHR44757:SF2">
    <property type="entry name" value="BIOFILM ARCHITECTURE MAINTENANCE PROTEIN MBAA"/>
    <property type="match status" value="1"/>
</dbReference>
<proteinExistence type="predicted"/>
<dbReference type="RefSeq" id="WP_142942429.1">
    <property type="nucleotide sequence ID" value="NZ_VIKR01000003.1"/>
</dbReference>
<evidence type="ECO:0000256" key="1">
    <source>
        <dbReference type="ARBA" id="ARBA00001946"/>
    </source>
</evidence>
<dbReference type="EMBL" id="VIKR01000003">
    <property type="protein sequence ID" value="TQV73721.1"/>
    <property type="molecule type" value="Genomic_DNA"/>
</dbReference>
<evidence type="ECO:0000259" key="3">
    <source>
        <dbReference type="PROSITE" id="PS50883"/>
    </source>
</evidence>
<protein>
    <submittedName>
        <fullName evidence="5">EAL domain-containing protein</fullName>
    </submittedName>
</protein>
<dbReference type="Gene3D" id="3.30.70.270">
    <property type="match status" value="1"/>
</dbReference>
<dbReference type="AlphaFoldDB" id="A0A545T930"/>
<dbReference type="InterPro" id="IPR029787">
    <property type="entry name" value="Nucleotide_cyclase"/>
</dbReference>
<evidence type="ECO:0000259" key="4">
    <source>
        <dbReference type="PROSITE" id="PS50887"/>
    </source>
</evidence>
<dbReference type="Gene3D" id="3.30.450.20">
    <property type="entry name" value="PAS domain"/>
    <property type="match status" value="1"/>
</dbReference>
<dbReference type="InterPro" id="IPR052155">
    <property type="entry name" value="Biofilm_reg_signaling"/>
</dbReference>
<reference evidence="5 6" key="1">
    <citation type="submission" date="2019-06" db="EMBL/GenBank/DDBJ databases">
        <title>Draft genome of Aliikangiella marina GYP-15.</title>
        <authorList>
            <person name="Wang G."/>
        </authorList>
    </citation>
    <scope>NUCLEOTIDE SEQUENCE [LARGE SCALE GENOMIC DNA]</scope>
    <source>
        <strain evidence="5 6">GYP-15</strain>
    </source>
</reference>
<dbReference type="OrthoDB" id="9804951at2"/>
<dbReference type="Pfam" id="PF00990">
    <property type="entry name" value="GGDEF"/>
    <property type="match status" value="1"/>
</dbReference>